<dbReference type="Proteomes" id="UP000076738">
    <property type="component" value="Unassembled WGS sequence"/>
</dbReference>
<sequence length="148" mass="15922">MSLTGFLPSKPKPVSVPKPILPCLGIVQARPASGSTSDPPLNTVALRIDMQDLSKPGKYDLLGPFCRHDGRKSRNVARARVLCCGYADDMILITNLVWIVGRPCLREDAVGQSDWLGLAARTMSHRLTSVAICIPDALGRAQVEDEGG</sequence>
<accession>A0A167FKQ0</accession>
<name>A0A167FKQ0_CALVF</name>
<gene>
    <name evidence="1" type="ORF">CALVIDRAFT_47126</name>
</gene>
<proteinExistence type="predicted"/>
<protein>
    <submittedName>
        <fullName evidence="1">Uncharacterized protein</fullName>
    </submittedName>
</protein>
<dbReference type="AlphaFoldDB" id="A0A167FKQ0"/>
<keyword evidence="2" id="KW-1185">Reference proteome</keyword>
<evidence type="ECO:0000313" key="2">
    <source>
        <dbReference type="Proteomes" id="UP000076738"/>
    </source>
</evidence>
<organism evidence="1 2">
    <name type="scientific">Calocera viscosa (strain TUFC12733)</name>
    <dbReference type="NCBI Taxonomy" id="1330018"/>
    <lineage>
        <taxon>Eukaryota</taxon>
        <taxon>Fungi</taxon>
        <taxon>Dikarya</taxon>
        <taxon>Basidiomycota</taxon>
        <taxon>Agaricomycotina</taxon>
        <taxon>Dacrymycetes</taxon>
        <taxon>Dacrymycetales</taxon>
        <taxon>Dacrymycetaceae</taxon>
        <taxon>Calocera</taxon>
    </lineage>
</organism>
<reference evidence="1 2" key="1">
    <citation type="journal article" date="2016" name="Mol. Biol. Evol.">
        <title>Comparative Genomics of Early-Diverging Mushroom-Forming Fungi Provides Insights into the Origins of Lignocellulose Decay Capabilities.</title>
        <authorList>
            <person name="Nagy L.G."/>
            <person name="Riley R."/>
            <person name="Tritt A."/>
            <person name="Adam C."/>
            <person name="Daum C."/>
            <person name="Floudas D."/>
            <person name="Sun H."/>
            <person name="Yadav J.S."/>
            <person name="Pangilinan J."/>
            <person name="Larsson K.H."/>
            <person name="Matsuura K."/>
            <person name="Barry K."/>
            <person name="Labutti K."/>
            <person name="Kuo R."/>
            <person name="Ohm R.A."/>
            <person name="Bhattacharya S.S."/>
            <person name="Shirouzu T."/>
            <person name="Yoshinaga Y."/>
            <person name="Martin F.M."/>
            <person name="Grigoriev I.V."/>
            <person name="Hibbett D.S."/>
        </authorList>
    </citation>
    <scope>NUCLEOTIDE SEQUENCE [LARGE SCALE GENOMIC DNA]</scope>
    <source>
        <strain evidence="1 2">TUFC12733</strain>
    </source>
</reference>
<dbReference type="EMBL" id="KV417378">
    <property type="protein sequence ID" value="KZO89596.1"/>
    <property type="molecule type" value="Genomic_DNA"/>
</dbReference>
<evidence type="ECO:0000313" key="1">
    <source>
        <dbReference type="EMBL" id="KZO89596.1"/>
    </source>
</evidence>